<evidence type="ECO:0000313" key="3">
    <source>
        <dbReference type="EMBL" id="OBT93062.1"/>
    </source>
</evidence>
<feature type="signal peptide" evidence="2">
    <location>
        <begin position="1"/>
        <end position="22"/>
    </location>
</feature>
<reference evidence="4" key="2">
    <citation type="journal article" date="2018" name="Nat. Commun.">
        <title>Extreme sensitivity to ultraviolet light in the fungal pathogen causing white-nose syndrome of bats.</title>
        <authorList>
            <person name="Palmer J.M."/>
            <person name="Drees K.P."/>
            <person name="Foster J.T."/>
            <person name="Lindner D.L."/>
        </authorList>
    </citation>
    <scope>NUCLEOTIDE SEQUENCE [LARGE SCALE GENOMIC DNA]</scope>
    <source>
        <strain evidence="4">UAMH 10579</strain>
    </source>
</reference>
<dbReference type="STRING" id="342668.A0A1B8GB57"/>
<feature type="chain" id="PRO_5008608403" evidence="2">
    <location>
        <begin position="23"/>
        <end position="293"/>
    </location>
</feature>
<evidence type="ECO:0000313" key="4">
    <source>
        <dbReference type="Proteomes" id="UP000091956"/>
    </source>
</evidence>
<name>A0A1B8GB57_9PEZI</name>
<protein>
    <submittedName>
        <fullName evidence="3">Uncharacterized protein</fullName>
    </submittedName>
</protein>
<dbReference type="OrthoDB" id="3267335at2759"/>
<organism evidence="3 4">
    <name type="scientific">Pseudogymnoascus verrucosus</name>
    <dbReference type="NCBI Taxonomy" id="342668"/>
    <lineage>
        <taxon>Eukaryota</taxon>
        <taxon>Fungi</taxon>
        <taxon>Dikarya</taxon>
        <taxon>Ascomycota</taxon>
        <taxon>Pezizomycotina</taxon>
        <taxon>Leotiomycetes</taxon>
        <taxon>Thelebolales</taxon>
        <taxon>Thelebolaceae</taxon>
        <taxon>Pseudogymnoascus</taxon>
    </lineage>
</organism>
<sequence length="293" mass="29663">MLMPSTLSAAAAALMLAATAHGDNFTIINGQIFTPGLAIVDAPQPNTPLGGEILQVAIDVSGNGKLGLPPYSDSAPSQLHALTLFLTSYTTGLNLTIANGTALPATSSNSPDGIVMTQEPGSTVKHVNWLWPACLSGDGQPKATGLVSDGGSARGAYNISIHQSFRLNDTEYYTVFNLPIAVTNRISESANQSSCESLTNLLLGWGEVVGETVVLTPDQYPWTDGSGVQVSVPSGDGSDNGGSSDGSDKGDGIGGSKPDANAGDGLGGGAGMVAMDGRLTVLAVIFALGLVAM</sequence>
<reference evidence="3 4" key="1">
    <citation type="submission" date="2016-03" db="EMBL/GenBank/DDBJ databases">
        <title>Comparative genomics of Pseudogymnoascus destructans, the fungus causing white-nose syndrome of bats.</title>
        <authorList>
            <person name="Palmer J.M."/>
            <person name="Drees K.P."/>
            <person name="Foster J.T."/>
            <person name="Lindner D.L."/>
        </authorList>
    </citation>
    <scope>NUCLEOTIDE SEQUENCE [LARGE SCALE GENOMIC DNA]</scope>
    <source>
        <strain evidence="3 4">UAMH 10579</strain>
    </source>
</reference>
<dbReference type="Proteomes" id="UP000091956">
    <property type="component" value="Unassembled WGS sequence"/>
</dbReference>
<dbReference type="GeneID" id="28842363"/>
<dbReference type="EMBL" id="KV460258">
    <property type="protein sequence ID" value="OBT93062.1"/>
    <property type="molecule type" value="Genomic_DNA"/>
</dbReference>
<evidence type="ECO:0000256" key="2">
    <source>
        <dbReference type="SAM" id="SignalP"/>
    </source>
</evidence>
<dbReference type="RefSeq" id="XP_018126795.1">
    <property type="nucleotide sequence ID" value="XM_018278394.2"/>
</dbReference>
<feature type="region of interest" description="Disordered" evidence="1">
    <location>
        <begin position="225"/>
        <end position="261"/>
    </location>
</feature>
<gene>
    <name evidence="3" type="ORF">VE01_08977</name>
</gene>
<proteinExistence type="predicted"/>
<accession>A0A1B8GB57</accession>
<keyword evidence="2" id="KW-0732">Signal</keyword>
<dbReference type="AlphaFoldDB" id="A0A1B8GB57"/>
<keyword evidence="4" id="KW-1185">Reference proteome</keyword>
<evidence type="ECO:0000256" key="1">
    <source>
        <dbReference type="SAM" id="MobiDB-lite"/>
    </source>
</evidence>